<organism evidence="9 10">
    <name type="scientific">Novosphingobium pentaromativorans US6-1</name>
    <dbReference type="NCBI Taxonomy" id="1088721"/>
    <lineage>
        <taxon>Bacteria</taxon>
        <taxon>Pseudomonadati</taxon>
        <taxon>Pseudomonadota</taxon>
        <taxon>Alphaproteobacteria</taxon>
        <taxon>Sphingomonadales</taxon>
        <taxon>Sphingomonadaceae</taxon>
        <taxon>Novosphingobium</taxon>
    </lineage>
</organism>
<evidence type="ECO:0000259" key="8">
    <source>
        <dbReference type="Pfam" id="PF07992"/>
    </source>
</evidence>
<dbReference type="Pfam" id="PF07992">
    <property type="entry name" value="Pyr_redox_2"/>
    <property type="match status" value="1"/>
</dbReference>
<evidence type="ECO:0000256" key="4">
    <source>
        <dbReference type="ARBA" id="ARBA00022827"/>
    </source>
</evidence>
<comment type="similarity">
    <text evidence="2">Belongs to the FAD-binding monooxygenase family.</text>
</comment>
<evidence type="ECO:0000313" key="9">
    <source>
        <dbReference type="EMBL" id="EHJ62623.1"/>
    </source>
</evidence>
<evidence type="ECO:0000256" key="5">
    <source>
        <dbReference type="ARBA" id="ARBA00022857"/>
    </source>
</evidence>
<sequence length="609" mass="68811">MAETSNSVLDNDYIEALREKYREERDRRIRPEGEEQYLAVSGKYAEFVDTDPFTPVTPREPLHDEVEIAIVGGGWSGLVTAARLVEAGATGIRLIDDAADFGGTWYWNRYPGIQCDIESYSYLPLLEETGYIPKEKYSYGSEIAEHARRIGELYGLYDKVVFQTRVIECRWDDKAKRWILRTNRGDEMRSRFVVLGSGLASRPKLPGIPGFDDFEGKVFHTCRWDYDYTGGDVNGGMAKLADKRVAIIGTGATAIQCVPFVGESAEKLYVFQRTPSSVDLRGNAPTDPDFFKTLEPGWQDKRRENFNNVLMGVPVEEDLVNDRWTVRRRLVERMMAQGKVPDMQSLMREADLEDFAHMEEIRRRCDEVVENPETAELLKPYYQRFCKRPTFNDQYLATFNRPNVELVDTSWSHGVERITKNGLVANGKEYEVDCIVLATGFEMSTGFKRRIGVEVAGRGGVSLYDHWSEGMRTMHGHSIHGFPNFFFVGLSQIGVGPNFTSMIDGVCHTVSHIIAEAQKRDLEEVEVTAEAEQAWIETIRAGTPAVSPLEQCTPGYFNNEGQASKTVSNYTSMLYAPGCNAFNALLAEWRANGEFAGFQFRRSNDQGGQ</sequence>
<comment type="cofactor">
    <cofactor evidence="1">
        <name>FAD</name>
        <dbReference type="ChEBI" id="CHEBI:57692"/>
    </cofactor>
</comment>
<dbReference type="InterPro" id="IPR050775">
    <property type="entry name" value="FAD-binding_Monooxygenases"/>
</dbReference>
<gene>
    <name evidence="9" type="ORF">NSU_0451</name>
</gene>
<keyword evidence="10" id="KW-1185">Reference proteome</keyword>
<dbReference type="KEGG" id="npn:JI59_17840"/>
<dbReference type="RefSeq" id="WP_007011368.1">
    <property type="nucleotide sequence ID" value="NZ_AGFM01000007.1"/>
</dbReference>
<dbReference type="eggNOG" id="COG2072">
    <property type="taxonomic scope" value="Bacteria"/>
</dbReference>
<dbReference type="PATRIC" id="fig|1088721.3.peg.444"/>
<reference evidence="9 10" key="1">
    <citation type="journal article" date="2012" name="J. Bacteriol.">
        <title>Genome sequence of benzo(a)pyrene-degrading bacterium Novosphingobium pentaromativorans US6-1.</title>
        <authorList>
            <person name="Luo Y.R."/>
            <person name="Kang S.G."/>
            <person name="Kim S.J."/>
            <person name="Kim M.R."/>
            <person name="Li N."/>
            <person name="Lee J.H."/>
            <person name="Kwon K.K."/>
        </authorList>
    </citation>
    <scope>NUCLEOTIDE SEQUENCE [LARGE SCALE GENOMIC DNA]</scope>
    <source>
        <strain evidence="9 10">US6-1</strain>
    </source>
</reference>
<evidence type="ECO:0000256" key="7">
    <source>
        <dbReference type="ARBA" id="ARBA00023033"/>
    </source>
</evidence>
<dbReference type="PANTHER" id="PTHR43098">
    <property type="entry name" value="L-ORNITHINE N(5)-MONOOXYGENASE-RELATED"/>
    <property type="match status" value="1"/>
</dbReference>
<evidence type="ECO:0000256" key="6">
    <source>
        <dbReference type="ARBA" id="ARBA00023002"/>
    </source>
</evidence>
<keyword evidence="4" id="KW-0274">FAD</keyword>
<evidence type="ECO:0000256" key="1">
    <source>
        <dbReference type="ARBA" id="ARBA00001974"/>
    </source>
</evidence>
<evidence type="ECO:0000313" key="10">
    <source>
        <dbReference type="Proteomes" id="UP000004030"/>
    </source>
</evidence>
<keyword evidence="6" id="KW-0560">Oxidoreductase</keyword>
<dbReference type="AlphaFoldDB" id="G6E7Y0"/>
<dbReference type="SUPFAM" id="SSF51905">
    <property type="entry name" value="FAD/NAD(P)-binding domain"/>
    <property type="match status" value="1"/>
</dbReference>
<keyword evidence="5" id="KW-0521">NADP</keyword>
<evidence type="ECO:0000256" key="3">
    <source>
        <dbReference type="ARBA" id="ARBA00022630"/>
    </source>
</evidence>
<accession>G6E7Y0</accession>
<feature type="domain" description="FAD/NAD(P)-binding" evidence="8">
    <location>
        <begin position="67"/>
        <end position="271"/>
    </location>
</feature>
<dbReference type="OrthoDB" id="312624at2"/>
<name>G6E7Y0_9SPHN</name>
<dbReference type="EMBL" id="AGFM01000007">
    <property type="protein sequence ID" value="EHJ62623.1"/>
    <property type="molecule type" value="Genomic_DNA"/>
</dbReference>
<proteinExistence type="inferred from homology"/>
<dbReference type="InterPro" id="IPR023753">
    <property type="entry name" value="FAD/NAD-binding_dom"/>
</dbReference>
<dbReference type="STRING" id="1088721.JI59_17840"/>
<evidence type="ECO:0000256" key="2">
    <source>
        <dbReference type="ARBA" id="ARBA00010139"/>
    </source>
</evidence>
<dbReference type="PANTHER" id="PTHR43098:SF4">
    <property type="entry name" value="BLR3857 PROTEIN"/>
    <property type="match status" value="1"/>
</dbReference>
<keyword evidence="7 9" id="KW-0503">Monooxygenase</keyword>
<comment type="caution">
    <text evidence="9">The sequence shown here is derived from an EMBL/GenBank/DDBJ whole genome shotgun (WGS) entry which is preliminary data.</text>
</comment>
<dbReference type="GO" id="GO:0004497">
    <property type="term" value="F:monooxygenase activity"/>
    <property type="evidence" value="ECO:0007669"/>
    <property type="project" value="UniProtKB-KW"/>
</dbReference>
<protein>
    <submittedName>
        <fullName evidence="9">Flavin-containing monooxygenase-like protein</fullName>
    </submittedName>
</protein>
<dbReference type="InterPro" id="IPR036188">
    <property type="entry name" value="FAD/NAD-bd_sf"/>
</dbReference>
<keyword evidence="3" id="KW-0285">Flavoprotein</keyword>
<dbReference type="FunFam" id="3.50.50.60:FF:000341">
    <property type="entry name" value="Baeyer-Villiger monooxygenase"/>
    <property type="match status" value="1"/>
</dbReference>
<dbReference type="Proteomes" id="UP000004030">
    <property type="component" value="Unassembled WGS sequence"/>
</dbReference>
<dbReference type="Gene3D" id="3.50.50.60">
    <property type="entry name" value="FAD/NAD(P)-binding domain"/>
    <property type="match status" value="3"/>
</dbReference>